<evidence type="ECO:0000256" key="1">
    <source>
        <dbReference type="SAM" id="MobiDB-lite"/>
    </source>
</evidence>
<proteinExistence type="predicted"/>
<protein>
    <submittedName>
        <fullName evidence="2">Uncharacterized protein</fullName>
    </submittedName>
</protein>
<evidence type="ECO:0000313" key="2">
    <source>
        <dbReference type="EMBL" id="MPC62906.1"/>
    </source>
</evidence>
<organism evidence="2 3">
    <name type="scientific">Portunus trituberculatus</name>
    <name type="common">Swimming crab</name>
    <name type="synonym">Neptunus trituberculatus</name>
    <dbReference type="NCBI Taxonomy" id="210409"/>
    <lineage>
        <taxon>Eukaryota</taxon>
        <taxon>Metazoa</taxon>
        <taxon>Ecdysozoa</taxon>
        <taxon>Arthropoda</taxon>
        <taxon>Crustacea</taxon>
        <taxon>Multicrustacea</taxon>
        <taxon>Malacostraca</taxon>
        <taxon>Eumalacostraca</taxon>
        <taxon>Eucarida</taxon>
        <taxon>Decapoda</taxon>
        <taxon>Pleocyemata</taxon>
        <taxon>Brachyura</taxon>
        <taxon>Eubrachyura</taxon>
        <taxon>Portunoidea</taxon>
        <taxon>Portunidae</taxon>
        <taxon>Portuninae</taxon>
        <taxon>Portunus</taxon>
    </lineage>
</organism>
<reference evidence="2 3" key="1">
    <citation type="submission" date="2019-05" db="EMBL/GenBank/DDBJ databases">
        <title>Another draft genome of Portunus trituberculatus and its Hox gene families provides insights of decapod evolution.</title>
        <authorList>
            <person name="Jeong J.-H."/>
            <person name="Song I."/>
            <person name="Kim S."/>
            <person name="Choi T."/>
            <person name="Kim D."/>
            <person name="Ryu S."/>
            <person name="Kim W."/>
        </authorList>
    </citation>
    <scope>NUCLEOTIDE SEQUENCE [LARGE SCALE GENOMIC DNA]</scope>
    <source>
        <tissue evidence="2">Muscle</tissue>
    </source>
</reference>
<comment type="caution">
    <text evidence="2">The sequence shown here is derived from an EMBL/GenBank/DDBJ whole genome shotgun (WGS) entry which is preliminary data.</text>
</comment>
<feature type="region of interest" description="Disordered" evidence="1">
    <location>
        <begin position="99"/>
        <end position="123"/>
    </location>
</feature>
<dbReference type="EMBL" id="VSRR010020190">
    <property type="protein sequence ID" value="MPC62906.1"/>
    <property type="molecule type" value="Genomic_DNA"/>
</dbReference>
<gene>
    <name evidence="2" type="ORF">E2C01_056996</name>
</gene>
<name>A0A5B7GZ63_PORTR</name>
<sequence>MKKVDESEVQEKALPDSDCEVVEPDIECWDRGLLVHGLCCAEIVPAEVQGEAEGCILHSLEPADRGPAEGVRRDRKVRQDWDHQSFDETEIELLVEVTEPKQIPQGPPGLLDPAGDVGGVSMS</sequence>
<dbReference type="Proteomes" id="UP000324222">
    <property type="component" value="Unassembled WGS sequence"/>
</dbReference>
<keyword evidence="3" id="KW-1185">Reference proteome</keyword>
<dbReference type="AlphaFoldDB" id="A0A5B7GZ63"/>
<accession>A0A5B7GZ63</accession>
<evidence type="ECO:0000313" key="3">
    <source>
        <dbReference type="Proteomes" id="UP000324222"/>
    </source>
</evidence>